<feature type="region of interest" description="Disordered" evidence="1">
    <location>
        <begin position="38"/>
        <end position="57"/>
    </location>
</feature>
<evidence type="ECO:0000313" key="2">
    <source>
        <dbReference type="EMBL" id="CAD9570838.1"/>
    </source>
</evidence>
<proteinExistence type="predicted"/>
<reference evidence="2" key="1">
    <citation type="submission" date="2021-01" db="EMBL/GenBank/DDBJ databases">
        <authorList>
            <person name="Corre E."/>
            <person name="Pelletier E."/>
            <person name="Niang G."/>
            <person name="Scheremetjew M."/>
            <person name="Finn R."/>
            <person name="Kale V."/>
            <person name="Holt S."/>
            <person name="Cochrane G."/>
            <person name="Meng A."/>
            <person name="Brown T."/>
            <person name="Cohen L."/>
        </authorList>
    </citation>
    <scope>NUCLEOTIDE SEQUENCE</scope>
    <source>
        <strain evidence="2">B650</strain>
    </source>
</reference>
<feature type="compositionally biased region" description="Low complexity" evidence="1">
    <location>
        <begin position="40"/>
        <end position="57"/>
    </location>
</feature>
<sequence>MKIPLSSIAIIATSCILSNGDGVAAAFSNNVSTITKGGFTSSSTPRSMSTTETEIETESSLSPSLVTAPGEIDEAAAYAESTFPIAPNDLIVRAKEVLIAGIGNKDDGACLAPDFEFCAAVVGPLPKEEYLEVGTFKLEDSFDIQQNFFGFIVDPTQTNRVWFFSRQVAKQVAVFMGAAPDDREELVLPPQLMHMDFDDDGLVKEFGFYTVDRRQGNTGGVGGAFGYFYGVGRPFPIPEGRPFKKSFQFRLLEFIGNLGKMLKKKQ</sequence>
<accession>A0A7S2P111</accession>
<gene>
    <name evidence="2" type="ORF">LDAN0321_LOCUS7327</name>
</gene>
<organism evidence="2">
    <name type="scientific">Leptocylindrus danicus</name>
    <dbReference type="NCBI Taxonomy" id="163516"/>
    <lineage>
        <taxon>Eukaryota</taxon>
        <taxon>Sar</taxon>
        <taxon>Stramenopiles</taxon>
        <taxon>Ochrophyta</taxon>
        <taxon>Bacillariophyta</taxon>
        <taxon>Coscinodiscophyceae</taxon>
        <taxon>Chaetocerotophycidae</taxon>
        <taxon>Leptocylindrales</taxon>
        <taxon>Leptocylindraceae</taxon>
        <taxon>Leptocylindrus</taxon>
    </lineage>
</organism>
<name>A0A7S2P111_9STRA</name>
<dbReference type="EMBL" id="HBGY01011557">
    <property type="protein sequence ID" value="CAD9570838.1"/>
    <property type="molecule type" value="Transcribed_RNA"/>
</dbReference>
<dbReference type="AlphaFoldDB" id="A0A7S2P111"/>
<protein>
    <submittedName>
        <fullName evidence="2">Uncharacterized protein</fullName>
    </submittedName>
</protein>
<evidence type="ECO:0000256" key="1">
    <source>
        <dbReference type="SAM" id="MobiDB-lite"/>
    </source>
</evidence>
<dbReference type="PROSITE" id="PS51257">
    <property type="entry name" value="PROKAR_LIPOPROTEIN"/>
    <property type="match status" value="1"/>
</dbReference>